<dbReference type="Proteomes" id="UP000239065">
    <property type="component" value="Unassembled WGS sequence"/>
</dbReference>
<dbReference type="CDD" id="cd00397">
    <property type="entry name" value="DNA_BRE_C"/>
    <property type="match status" value="1"/>
</dbReference>
<dbReference type="Pfam" id="PF00589">
    <property type="entry name" value="Phage_integrase"/>
    <property type="match status" value="1"/>
</dbReference>
<dbReference type="EMBL" id="NXGJ01000002">
    <property type="protein sequence ID" value="PRM88646.1"/>
    <property type="molecule type" value="Genomic_DNA"/>
</dbReference>
<dbReference type="SUPFAM" id="SSF56349">
    <property type="entry name" value="DNA breaking-rejoining enzymes"/>
    <property type="match status" value="1"/>
</dbReference>
<evidence type="ECO:0000313" key="6">
    <source>
        <dbReference type="Proteomes" id="UP000239065"/>
    </source>
</evidence>
<feature type="domain" description="Tyr recombinase" evidence="4">
    <location>
        <begin position="15"/>
        <end position="203"/>
    </location>
</feature>
<accession>A0A2S9SPZ3</accession>
<dbReference type="GO" id="GO:0003677">
    <property type="term" value="F:DNA binding"/>
    <property type="evidence" value="ECO:0007669"/>
    <property type="project" value="UniProtKB-KW"/>
</dbReference>
<gene>
    <name evidence="5" type="ORF">CJ669_03170</name>
</gene>
<dbReference type="PANTHER" id="PTHR30349:SF41">
    <property type="entry name" value="INTEGRASE_RECOMBINASE PROTEIN MJ0367-RELATED"/>
    <property type="match status" value="1"/>
</dbReference>
<dbReference type="PROSITE" id="PS51898">
    <property type="entry name" value="TYR_RECOMBINASE"/>
    <property type="match status" value="1"/>
</dbReference>
<evidence type="ECO:0000259" key="4">
    <source>
        <dbReference type="PROSITE" id="PS51898"/>
    </source>
</evidence>
<dbReference type="InterPro" id="IPR050090">
    <property type="entry name" value="Tyrosine_recombinase_XerCD"/>
</dbReference>
<organism evidence="5 6">
    <name type="scientific">Aliarcobacter cryaerophilus</name>
    <dbReference type="NCBI Taxonomy" id="28198"/>
    <lineage>
        <taxon>Bacteria</taxon>
        <taxon>Pseudomonadati</taxon>
        <taxon>Campylobacterota</taxon>
        <taxon>Epsilonproteobacteria</taxon>
        <taxon>Campylobacterales</taxon>
        <taxon>Arcobacteraceae</taxon>
        <taxon>Aliarcobacter</taxon>
    </lineage>
</organism>
<reference evidence="5 6" key="1">
    <citation type="submission" date="2017-09" db="EMBL/GenBank/DDBJ databases">
        <title>Reassesment of A. cryaerophilus.</title>
        <authorList>
            <person name="Perez-Cataluna A."/>
            <person name="Collado L."/>
            <person name="Salgado O."/>
            <person name="Lefinanco V."/>
            <person name="Figueras M.J."/>
        </authorList>
    </citation>
    <scope>NUCLEOTIDE SEQUENCE [LARGE SCALE GENOMIC DNA]</scope>
    <source>
        <strain evidence="5 6">LMG 9861</strain>
    </source>
</reference>
<dbReference type="InterPro" id="IPR013762">
    <property type="entry name" value="Integrase-like_cat_sf"/>
</dbReference>
<dbReference type="PANTHER" id="PTHR30349">
    <property type="entry name" value="PHAGE INTEGRASE-RELATED"/>
    <property type="match status" value="1"/>
</dbReference>
<evidence type="ECO:0000313" key="5">
    <source>
        <dbReference type="EMBL" id="PRM88646.1"/>
    </source>
</evidence>
<dbReference type="AlphaFoldDB" id="A0A2S9SPZ3"/>
<protein>
    <recommendedName>
        <fullName evidence="4">Tyr recombinase domain-containing protein</fullName>
    </recommendedName>
</protein>
<keyword evidence="2" id="KW-0238">DNA-binding</keyword>
<sequence length="204" mass="23459">METRMKLDKKQKIKRIKESITYNDYKKIIGFVKIDETIRDNSRVNLLRAFCILYYTGLRVNELQEMRLHNIQDLISTGETKIALPKTSNERKLFASKDFQRELKSLFADELAITNNNHLRIIAKSSSNASIQKNAFINKVNSKMREVLGDGYTSHSFRQGIISEMAAKGVNIKIISKFIAHSDIKTTALYVKPTDDDIKNAMIR</sequence>
<evidence type="ECO:0000256" key="1">
    <source>
        <dbReference type="ARBA" id="ARBA00008857"/>
    </source>
</evidence>
<keyword evidence="3" id="KW-0233">DNA recombination</keyword>
<evidence type="ECO:0000256" key="3">
    <source>
        <dbReference type="ARBA" id="ARBA00023172"/>
    </source>
</evidence>
<evidence type="ECO:0000256" key="2">
    <source>
        <dbReference type="ARBA" id="ARBA00023125"/>
    </source>
</evidence>
<comment type="similarity">
    <text evidence="1">Belongs to the 'phage' integrase family.</text>
</comment>
<dbReference type="InterPro" id="IPR011010">
    <property type="entry name" value="DNA_brk_join_enz"/>
</dbReference>
<name>A0A2S9SPZ3_9BACT</name>
<dbReference type="GO" id="GO:0006310">
    <property type="term" value="P:DNA recombination"/>
    <property type="evidence" value="ECO:0007669"/>
    <property type="project" value="UniProtKB-KW"/>
</dbReference>
<dbReference type="GO" id="GO:0015074">
    <property type="term" value="P:DNA integration"/>
    <property type="evidence" value="ECO:0007669"/>
    <property type="project" value="InterPro"/>
</dbReference>
<dbReference type="InterPro" id="IPR002104">
    <property type="entry name" value="Integrase_catalytic"/>
</dbReference>
<proteinExistence type="inferred from homology"/>
<comment type="caution">
    <text evidence="5">The sequence shown here is derived from an EMBL/GenBank/DDBJ whole genome shotgun (WGS) entry which is preliminary data.</text>
</comment>
<dbReference type="Gene3D" id="1.10.443.10">
    <property type="entry name" value="Intergrase catalytic core"/>
    <property type="match status" value="1"/>
</dbReference>